<keyword evidence="3" id="KW-1185">Reference proteome</keyword>
<dbReference type="Pfam" id="PF24291">
    <property type="entry name" value="Ig_CFAP65"/>
    <property type="match status" value="1"/>
</dbReference>
<organism evidence="2 3">
    <name type="scientific">Geodia barretti</name>
    <name type="common">Barrett's horny sponge</name>
    <dbReference type="NCBI Taxonomy" id="519541"/>
    <lineage>
        <taxon>Eukaryota</taxon>
        <taxon>Metazoa</taxon>
        <taxon>Porifera</taxon>
        <taxon>Demospongiae</taxon>
        <taxon>Heteroscleromorpha</taxon>
        <taxon>Tetractinellida</taxon>
        <taxon>Astrophorina</taxon>
        <taxon>Geodiidae</taxon>
        <taxon>Geodia</taxon>
    </lineage>
</organism>
<dbReference type="PANTHER" id="PTHR22538">
    <property type="entry name" value="CILIA- AND FLAGELLA-ASSOCIATED PROTEIN 74"/>
    <property type="match status" value="1"/>
</dbReference>
<keyword evidence="2" id="KW-0282">Flagellum</keyword>
<sequence length="298" mass="32341">MHFQFYEVMKLSHSESGGTDLRLIGEAVEPRVVLEPDSDGMDFGHTYTGDTNVRKFQLKNTCSLGVRYNIELLGRNDVKGAKFRAANYSGKPVFDCIPFQGRIEPESVAEFQVIFSPDHQSAHYSDTLTININDSPTHTLKLAGQACSSMMYITGSDNQTEAEFHSMAAGMPSLGPDGEPVEPVEPVLVLFDERAGEGGGDVVKRELEIGCIKSATVKKNTGDFTIEAIPPSNPHSKTFTFDPTKGTVEAGSTKTVAISFHPPQSAVKDGIIQANTNIILKGETTRTCKLLLRAITAD</sequence>
<evidence type="ECO:0000313" key="2">
    <source>
        <dbReference type="EMBL" id="CAI8016933.1"/>
    </source>
</evidence>
<evidence type="ECO:0000313" key="3">
    <source>
        <dbReference type="Proteomes" id="UP001174909"/>
    </source>
</evidence>
<dbReference type="EMBL" id="CASHTH010001575">
    <property type="protein sequence ID" value="CAI8016933.1"/>
    <property type="molecule type" value="Genomic_DNA"/>
</dbReference>
<keyword evidence="2" id="KW-0966">Cell projection</keyword>
<protein>
    <submittedName>
        <fullName evidence="2">Cilia- and flagella-associated protein 74</fullName>
    </submittedName>
</protein>
<dbReference type="InterPro" id="IPR056305">
    <property type="entry name" value="Ig_CFAP65_10th"/>
</dbReference>
<keyword evidence="2" id="KW-0969">Cilium</keyword>
<dbReference type="InterPro" id="IPR013783">
    <property type="entry name" value="Ig-like_fold"/>
</dbReference>
<comment type="caution">
    <text evidence="2">The sequence shown here is derived from an EMBL/GenBank/DDBJ whole genome shotgun (WGS) entry which is preliminary data.</text>
</comment>
<reference evidence="2" key="1">
    <citation type="submission" date="2023-03" db="EMBL/GenBank/DDBJ databases">
        <authorList>
            <person name="Steffen K."/>
            <person name="Cardenas P."/>
        </authorList>
    </citation>
    <scope>NUCLEOTIDE SEQUENCE</scope>
</reference>
<dbReference type="Proteomes" id="UP001174909">
    <property type="component" value="Unassembled WGS sequence"/>
</dbReference>
<dbReference type="AlphaFoldDB" id="A0AA35RSI4"/>
<name>A0AA35RSI4_GEOBA</name>
<accession>A0AA35RSI4</accession>
<proteinExistence type="predicted"/>
<gene>
    <name evidence="2" type="ORF">GBAR_LOCUS10346</name>
</gene>
<feature type="domain" description="CFAP65 tenth Ig-like" evidence="1">
    <location>
        <begin position="55"/>
        <end position="145"/>
    </location>
</feature>
<dbReference type="PANTHER" id="PTHR22538:SF0">
    <property type="entry name" value="CILIA- AND FLAGELLA-ASSOCIATED PROTEIN 74"/>
    <property type="match status" value="1"/>
</dbReference>
<evidence type="ECO:0000259" key="1">
    <source>
        <dbReference type="Pfam" id="PF24291"/>
    </source>
</evidence>
<dbReference type="Gene3D" id="2.60.40.10">
    <property type="entry name" value="Immunoglobulins"/>
    <property type="match status" value="2"/>
</dbReference>